<dbReference type="RefSeq" id="WP_200672126.1">
    <property type="nucleotide sequence ID" value="NZ_JACWCW010000108.1"/>
</dbReference>
<feature type="chain" id="PRO_5045727772" evidence="2">
    <location>
        <begin position="21"/>
        <end position="92"/>
    </location>
</feature>
<sequence>MKYFLAAVIATAAVSGGASAHPRLEAQIRSPVGLIGADQATGAAPDLTVGFGGGGRDLQGRTLSSSSRGNAQFPERPATAQNLGSTSGGPAY</sequence>
<reference evidence="3 4" key="1">
    <citation type="journal article" date="2023" name="PLoS ONE">
        <title>Complete genome assembly of Hawai'i environmental nontuberculous mycobacteria reveals unexpected co-isolation with methylobacteria.</title>
        <authorList>
            <person name="Hendrix J."/>
            <person name="Epperson L.E."/>
            <person name="Tong E.I."/>
            <person name="Chan Y.L."/>
            <person name="Hasan N.A."/>
            <person name="Dawrs S.N."/>
            <person name="Norton G.J."/>
            <person name="Virdi R."/>
            <person name="Crooks J.L."/>
            <person name="Chan E.D."/>
            <person name="Honda J.R."/>
            <person name="Strong M."/>
        </authorList>
    </citation>
    <scope>NUCLEOTIDE SEQUENCE [LARGE SCALE GENOMIC DNA]</scope>
    <source>
        <strain evidence="3 4">NJH_HI01</strain>
    </source>
</reference>
<keyword evidence="4" id="KW-1185">Reference proteome</keyword>
<protein>
    <submittedName>
        <fullName evidence="3">Uncharacterized protein</fullName>
    </submittedName>
</protein>
<dbReference type="Proteomes" id="UP001404845">
    <property type="component" value="Unassembled WGS sequence"/>
</dbReference>
<dbReference type="EMBL" id="JAQYXL010000001">
    <property type="protein sequence ID" value="MEN3226343.1"/>
    <property type="molecule type" value="Genomic_DNA"/>
</dbReference>
<feature type="region of interest" description="Disordered" evidence="1">
    <location>
        <begin position="47"/>
        <end position="92"/>
    </location>
</feature>
<accession>A0ABU9Z520</accession>
<comment type="caution">
    <text evidence="3">The sequence shown here is derived from an EMBL/GenBank/DDBJ whole genome shotgun (WGS) entry which is preliminary data.</text>
</comment>
<keyword evidence="2" id="KW-0732">Signal</keyword>
<name>A0ABU9Z520_9HYPH</name>
<gene>
    <name evidence="3" type="ORF">PUR21_01415</name>
</gene>
<evidence type="ECO:0000256" key="1">
    <source>
        <dbReference type="SAM" id="MobiDB-lite"/>
    </source>
</evidence>
<organism evidence="3 4">
    <name type="scientific">Methylorubrum rhodesianum</name>
    <dbReference type="NCBI Taxonomy" id="29427"/>
    <lineage>
        <taxon>Bacteria</taxon>
        <taxon>Pseudomonadati</taxon>
        <taxon>Pseudomonadota</taxon>
        <taxon>Alphaproteobacteria</taxon>
        <taxon>Hyphomicrobiales</taxon>
        <taxon>Methylobacteriaceae</taxon>
        <taxon>Methylorubrum</taxon>
    </lineage>
</organism>
<evidence type="ECO:0000313" key="4">
    <source>
        <dbReference type="Proteomes" id="UP001404845"/>
    </source>
</evidence>
<evidence type="ECO:0000256" key="2">
    <source>
        <dbReference type="SAM" id="SignalP"/>
    </source>
</evidence>
<feature type="signal peptide" evidence="2">
    <location>
        <begin position="1"/>
        <end position="20"/>
    </location>
</feature>
<feature type="compositionally biased region" description="Polar residues" evidence="1">
    <location>
        <begin position="61"/>
        <end position="70"/>
    </location>
</feature>
<proteinExistence type="predicted"/>
<evidence type="ECO:0000313" key="3">
    <source>
        <dbReference type="EMBL" id="MEN3226343.1"/>
    </source>
</evidence>